<dbReference type="EMBL" id="ML976615">
    <property type="protein sequence ID" value="KAF1847845.1"/>
    <property type="molecule type" value="Genomic_DNA"/>
</dbReference>
<name>A0A9P4GLL8_9PLEO</name>
<dbReference type="RefSeq" id="XP_040790408.1">
    <property type="nucleotide sequence ID" value="XM_040932903.1"/>
</dbReference>
<keyword evidence="2" id="KW-1185">Reference proteome</keyword>
<evidence type="ECO:0000313" key="2">
    <source>
        <dbReference type="Proteomes" id="UP000800039"/>
    </source>
</evidence>
<evidence type="ECO:0000313" key="1">
    <source>
        <dbReference type="EMBL" id="KAF1847845.1"/>
    </source>
</evidence>
<dbReference type="GeneID" id="63850154"/>
<reference evidence="1" key="1">
    <citation type="submission" date="2020-01" db="EMBL/GenBank/DDBJ databases">
        <authorList>
            <consortium name="DOE Joint Genome Institute"/>
            <person name="Haridas S."/>
            <person name="Albert R."/>
            <person name="Binder M."/>
            <person name="Bloem J."/>
            <person name="Labutti K."/>
            <person name="Salamov A."/>
            <person name="Andreopoulos B."/>
            <person name="Baker S.E."/>
            <person name="Barry K."/>
            <person name="Bills G."/>
            <person name="Bluhm B.H."/>
            <person name="Cannon C."/>
            <person name="Castanera R."/>
            <person name="Culley D.E."/>
            <person name="Daum C."/>
            <person name="Ezra D."/>
            <person name="Gonzalez J.B."/>
            <person name="Henrissat B."/>
            <person name="Kuo A."/>
            <person name="Liang C."/>
            <person name="Lipzen A."/>
            <person name="Lutzoni F."/>
            <person name="Magnuson J."/>
            <person name="Mondo S."/>
            <person name="Nolan M."/>
            <person name="Ohm R."/>
            <person name="Pangilinan J."/>
            <person name="Park H.-J."/>
            <person name="Ramirez L."/>
            <person name="Alfaro M."/>
            <person name="Sun H."/>
            <person name="Tritt A."/>
            <person name="Yoshinaga Y."/>
            <person name="Zwiers L.-H."/>
            <person name="Turgeon B.G."/>
            <person name="Goodwin S.B."/>
            <person name="Spatafora J.W."/>
            <person name="Crous P.W."/>
            <person name="Grigoriev I.V."/>
        </authorList>
    </citation>
    <scope>NUCLEOTIDE SEQUENCE</scope>
    <source>
        <strain evidence="1">CBS 394.84</strain>
    </source>
</reference>
<sequence length="94" mass="9836">MAPCSTGSLVSYTTSVPSSTSMASVSVCQSTHPFLTPGRASSIASWTSSLPERSCRSTTSSEADLRSRDTIEAYRQLKMAIFSKAGTANAPKPG</sequence>
<proteinExistence type="predicted"/>
<accession>A0A9P4GLL8</accession>
<organism evidence="1 2">
    <name type="scientific">Cucurbitaria berberidis CBS 394.84</name>
    <dbReference type="NCBI Taxonomy" id="1168544"/>
    <lineage>
        <taxon>Eukaryota</taxon>
        <taxon>Fungi</taxon>
        <taxon>Dikarya</taxon>
        <taxon>Ascomycota</taxon>
        <taxon>Pezizomycotina</taxon>
        <taxon>Dothideomycetes</taxon>
        <taxon>Pleosporomycetidae</taxon>
        <taxon>Pleosporales</taxon>
        <taxon>Pleosporineae</taxon>
        <taxon>Cucurbitariaceae</taxon>
        <taxon>Cucurbitaria</taxon>
    </lineage>
</organism>
<dbReference type="AlphaFoldDB" id="A0A9P4GLL8"/>
<dbReference type="Proteomes" id="UP000800039">
    <property type="component" value="Unassembled WGS sequence"/>
</dbReference>
<dbReference type="OrthoDB" id="3687409at2759"/>
<protein>
    <submittedName>
        <fullName evidence="1">Uncharacterized protein</fullName>
    </submittedName>
</protein>
<comment type="caution">
    <text evidence="1">The sequence shown here is derived from an EMBL/GenBank/DDBJ whole genome shotgun (WGS) entry which is preliminary data.</text>
</comment>
<gene>
    <name evidence="1" type="ORF">K460DRAFT_363866</name>
</gene>